<dbReference type="InterPro" id="IPR018114">
    <property type="entry name" value="TRYPSIN_HIS"/>
</dbReference>
<keyword evidence="8 12" id="KW-0720">Serine protease</keyword>
<dbReference type="PROSITE" id="PS00134">
    <property type="entry name" value="TRYPSIN_HIS"/>
    <property type="match status" value="1"/>
</dbReference>
<keyword evidence="3" id="KW-0768">Sushi</keyword>
<evidence type="ECO:0000256" key="10">
    <source>
        <dbReference type="ARBA" id="ARBA00052079"/>
    </source>
</evidence>
<evidence type="ECO:0000256" key="2">
    <source>
        <dbReference type="ARBA" id="ARBA00022525"/>
    </source>
</evidence>
<dbReference type="InterPro" id="IPR043504">
    <property type="entry name" value="Peptidase_S1_PA_chymotrypsin"/>
</dbReference>
<name>A0A2Z4BW93_CRACN</name>
<dbReference type="Pfam" id="PF00089">
    <property type="entry name" value="Trypsin"/>
    <property type="match status" value="1"/>
</dbReference>
<dbReference type="PROSITE" id="PS50240">
    <property type="entry name" value="TRYPSIN_DOM"/>
    <property type="match status" value="1"/>
</dbReference>
<keyword evidence="9" id="KW-1015">Disulfide bond</keyword>
<dbReference type="PRINTS" id="PR00722">
    <property type="entry name" value="CHYMOTRYPSIN"/>
</dbReference>
<evidence type="ECO:0000256" key="5">
    <source>
        <dbReference type="ARBA" id="ARBA00022729"/>
    </source>
</evidence>
<dbReference type="EC" id="3.4.21.84" evidence="11"/>
<dbReference type="PROSITE" id="PS00135">
    <property type="entry name" value="TRYPSIN_SER"/>
    <property type="match status" value="1"/>
</dbReference>
<dbReference type="GO" id="GO:0004252">
    <property type="term" value="F:serine-type endopeptidase activity"/>
    <property type="evidence" value="ECO:0007669"/>
    <property type="project" value="InterPro"/>
</dbReference>
<evidence type="ECO:0000313" key="14">
    <source>
        <dbReference type="EMBL" id="AWU67091.1"/>
    </source>
</evidence>
<evidence type="ECO:0000256" key="1">
    <source>
        <dbReference type="ARBA" id="ARBA00004613"/>
    </source>
</evidence>
<organism evidence="14">
    <name type="scientific">Crangon crangon</name>
    <name type="common">Brown shrimp</name>
    <dbReference type="NCBI Taxonomy" id="491138"/>
    <lineage>
        <taxon>Eukaryota</taxon>
        <taxon>Metazoa</taxon>
        <taxon>Ecdysozoa</taxon>
        <taxon>Arthropoda</taxon>
        <taxon>Crustacea</taxon>
        <taxon>Multicrustacea</taxon>
        <taxon>Malacostraca</taxon>
        <taxon>Eumalacostraca</taxon>
        <taxon>Eucarida</taxon>
        <taxon>Decapoda</taxon>
        <taxon>Pleocyemata</taxon>
        <taxon>Caridea</taxon>
        <taxon>Crangonoidea</taxon>
        <taxon>Crangonidae</taxon>
        <taxon>Crangon</taxon>
    </lineage>
</organism>
<reference evidence="14" key="1">
    <citation type="submission" date="2018-03" db="EMBL/GenBank/DDBJ databases">
        <title>Transcriptome analysis of polymorphic digestive enzymes indicates high plasticity in food utilization by the brown shrimp Crangon crangon (Crustacea, Caridea).</title>
        <authorList>
            <person name="Martinez-Alarcon D."/>
            <person name="Harms L."/>
            <person name="Hagen W."/>
            <person name="Saborowski R."/>
        </authorList>
    </citation>
    <scope>NUCLEOTIDE SEQUENCE</scope>
</reference>
<evidence type="ECO:0000256" key="7">
    <source>
        <dbReference type="ARBA" id="ARBA00022820"/>
    </source>
</evidence>
<keyword evidence="5" id="KW-0732">Signal</keyword>
<keyword evidence="4 12" id="KW-0645">Protease</keyword>
<dbReference type="FunFam" id="2.40.10.10:FF:000120">
    <property type="entry name" value="Putative serine protease"/>
    <property type="match status" value="1"/>
</dbReference>
<evidence type="ECO:0000256" key="8">
    <source>
        <dbReference type="ARBA" id="ARBA00022825"/>
    </source>
</evidence>
<evidence type="ECO:0000256" key="12">
    <source>
        <dbReference type="RuleBase" id="RU363034"/>
    </source>
</evidence>
<evidence type="ECO:0000256" key="3">
    <source>
        <dbReference type="ARBA" id="ARBA00022659"/>
    </source>
</evidence>
<dbReference type="EMBL" id="MH035876">
    <property type="protein sequence ID" value="AWU67091.1"/>
    <property type="molecule type" value="mRNA"/>
</dbReference>
<dbReference type="Gene3D" id="2.40.10.10">
    <property type="entry name" value="Trypsin-like serine proteases"/>
    <property type="match status" value="1"/>
</dbReference>
<dbReference type="InterPro" id="IPR009003">
    <property type="entry name" value="Peptidase_S1_PA"/>
</dbReference>
<dbReference type="AlphaFoldDB" id="A0A2Z4BW93"/>
<dbReference type="PANTHER" id="PTHR24264">
    <property type="entry name" value="TRYPSIN-RELATED"/>
    <property type="match status" value="1"/>
</dbReference>
<dbReference type="GO" id="GO:0006508">
    <property type="term" value="P:proteolysis"/>
    <property type="evidence" value="ECO:0007669"/>
    <property type="project" value="UniProtKB-KW"/>
</dbReference>
<sequence>MDVTFFSSSSRSFSFSLRRYLCRKKLRRAKKSVEYLPDDYDEDMGLLPGEVDALRDIMMAVMDYLDDGNGGEDEVKRSVNAEGEPTVVIVVEDEDMDPTDLTLGSLYSNDADWAMCTRSCATRRYRDCLFESLCGTEQRVEEALCYAPGSKCETTVNQYLEKKGYIIVDYNEEEAEDSAEVDKDPDYIPDYEMEDVPDYEIDEDYDEYDLYPDAAENTYGDYYDYGWVDYMNSINGDEDNLYEEEPADTDYNDYLYDSDDLDQEKEEFVFEGCGKRGVKTTDGLLKILGGRIAKQGTWPWQAAVMNRFKETFCGGTLIAPQWVLTAAHCLRKRLYVRLGEHDLQVKDRIELEIRVKESFGYPEYDDDTFEHDIALLKLPRPVTYNKYILPACLPEIDTVPPMRSKCVVSGWGKEKETHIFGSDVLKHVRVPIVTKSACRDAYPDHPITKNQFCAGFKKGSADTCSGDSGGPLVCKDNDDKDIWTIHGVTSFGEGCGDQGKFGVYTKVKNYLKWIKNIIDKNP</sequence>
<feature type="domain" description="Peptidase S1" evidence="13">
    <location>
        <begin position="287"/>
        <end position="519"/>
    </location>
</feature>
<dbReference type="CDD" id="cd00190">
    <property type="entry name" value="Tryp_SPc"/>
    <property type="match status" value="1"/>
</dbReference>
<keyword evidence="6 12" id="KW-0378">Hydrolase</keyword>
<dbReference type="InterPro" id="IPR033116">
    <property type="entry name" value="TRYPSIN_SER"/>
</dbReference>
<dbReference type="InterPro" id="IPR001254">
    <property type="entry name" value="Trypsin_dom"/>
</dbReference>
<comment type="subcellular location">
    <subcellularLocation>
        <location evidence="1">Secreted</location>
    </subcellularLocation>
</comment>
<keyword evidence="7" id="KW-0353">Hemolymph clotting</keyword>
<keyword evidence="2" id="KW-0964">Secreted</keyword>
<dbReference type="GO" id="GO:0005615">
    <property type="term" value="C:extracellular space"/>
    <property type="evidence" value="ECO:0007669"/>
    <property type="project" value="TreeGrafter"/>
</dbReference>
<evidence type="ECO:0000259" key="13">
    <source>
        <dbReference type="PROSITE" id="PS50240"/>
    </source>
</evidence>
<dbReference type="SMART" id="SM00020">
    <property type="entry name" value="Tryp_SPc"/>
    <property type="match status" value="1"/>
</dbReference>
<evidence type="ECO:0000256" key="4">
    <source>
        <dbReference type="ARBA" id="ARBA00022670"/>
    </source>
</evidence>
<dbReference type="GO" id="GO:0042381">
    <property type="term" value="P:hemolymph coagulation"/>
    <property type="evidence" value="ECO:0007669"/>
    <property type="project" value="UniProtKB-KW"/>
</dbReference>
<evidence type="ECO:0000256" key="11">
    <source>
        <dbReference type="ARBA" id="ARBA00066707"/>
    </source>
</evidence>
<dbReference type="InterPro" id="IPR001314">
    <property type="entry name" value="Peptidase_S1A"/>
</dbReference>
<evidence type="ECO:0000256" key="9">
    <source>
        <dbReference type="ARBA" id="ARBA00023157"/>
    </source>
</evidence>
<dbReference type="InterPro" id="IPR050127">
    <property type="entry name" value="Serine_Proteases_S1"/>
</dbReference>
<accession>A0A2Z4BW93</accession>
<dbReference type="PANTHER" id="PTHR24264:SF65">
    <property type="entry name" value="SRCR DOMAIN-CONTAINING PROTEIN"/>
    <property type="match status" value="1"/>
</dbReference>
<protein>
    <recommendedName>
        <fullName evidence="11">limulus clotting factor C</fullName>
        <ecNumber evidence="11">3.4.21.84</ecNumber>
    </recommendedName>
</protein>
<evidence type="ECO:0000256" key="6">
    <source>
        <dbReference type="ARBA" id="ARBA00022801"/>
    </source>
</evidence>
<dbReference type="SUPFAM" id="SSF50494">
    <property type="entry name" value="Trypsin-like serine proteases"/>
    <property type="match status" value="1"/>
</dbReference>
<comment type="catalytic activity">
    <reaction evidence="10">
        <text>Selective cleavage of 103-Arg-|-Ser-104 and 124-Ile-|-Ile-125 bonds in Limulus clotting factor B to form activated factor B. Cleavage of -Pro-Arg-|-Xaa- bonds in synthetic substrates.</text>
        <dbReference type="EC" id="3.4.21.84"/>
    </reaction>
</comment>
<proteinExistence type="evidence at transcript level"/>